<name>A0ABR0LWJ9_9PEZI</name>
<evidence type="ECO:0000313" key="2">
    <source>
        <dbReference type="Proteomes" id="UP001357485"/>
    </source>
</evidence>
<dbReference type="Proteomes" id="UP001357485">
    <property type="component" value="Unassembled WGS sequence"/>
</dbReference>
<gene>
    <name evidence="1" type="ORF">LTR16_005344</name>
</gene>
<proteinExistence type="predicted"/>
<comment type="caution">
    <text evidence="1">The sequence shown here is derived from an EMBL/GenBank/DDBJ whole genome shotgun (WGS) entry which is preliminary data.</text>
</comment>
<sequence length="65" mass="7196">LLSLRTRFVTARTRPSSRSRSLDTRLAVCLRGLGAKKSRSTIRGSRSTGSRSFGRICSVVMAVRR</sequence>
<dbReference type="EMBL" id="JAVRRA010009051">
    <property type="protein sequence ID" value="KAK5252709.1"/>
    <property type="molecule type" value="Genomic_DNA"/>
</dbReference>
<protein>
    <submittedName>
        <fullName evidence="1">Uncharacterized protein</fullName>
    </submittedName>
</protein>
<keyword evidence="2" id="KW-1185">Reference proteome</keyword>
<evidence type="ECO:0000313" key="1">
    <source>
        <dbReference type="EMBL" id="KAK5252709.1"/>
    </source>
</evidence>
<reference evidence="1 2" key="1">
    <citation type="submission" date="2023-08" db="EMBL/GenBank/DDBJ databases">
        <title>Black Yeasts Isolated from many extreme environments.</title>
        <authorList>
            <person name="Coleine C."/>
            <person name="Stajich J.E."/>
            <person name="Selbmann L."/>
        </authorList>
    </citation>
    <scope>NUCLEOTIDE SEQUENCE [LARGE SCALE GENOMIC DNA]</scope>
    <source>
        <strain evidence="1 2">CCFEE 536</strain>
    </source>
</reference>
<feature type="non-terminal residue" evidence="1">
    <location>
        <position position="65"/>
    </location>
</feature>
<feature type="non-terminal residue" evidence="1">
    <location>
        <position position="1"/>
    </location>
</feature>
<organism evidence="1 2">
    <name type="scientific">Cryomyces antarcticus</name>
    <dbReference type="NCBI Taxonomy" id="329879"/>
    <lineage>
        <taxon>Eukaryota</taxon>
        <taxon>Fungi</taxon>
        <taxon>Dikarya</taxon>
        <taxon>Ascomycota</taxon>
        <taxon>Pezizomycotina</taxon>
        <taxon>Dothideomycetes</taxon>
        <taxon>Dothideomycetes incertae sedis</taxon>
        <taxon>Cryomyces</taxon>
    </lineage>
</organism>
<accession>A0ABR0LWJ9</accession>